<feature type="domain" description="DUF112" evidence="2">
    <location>
        <begin position="18"/>
        <end position="439"/>
    </location>
</feature>
<feature type="transmembrane region" description="Helical" evidence="1">
    <location>
        <begin position="165"/>
        <end position="183"/>
    </location>
</feature>
<feature type="transmembrane region" description="Helical" evidence="1">
    <location>
        <begin position="319"/>
        <end position="341"/>
    </location>
</feature>
<dbReference type="Pfam" id="PF01970">
    <property type="entry name" value="TctA"/>
    <property type="match status" value="1"/>
</dbReference>
<evidence type="ECO:0000313" key="3">
    <source>
        <dbReference type="EMBL" id="GGH36809.1"/>
    </source>
</evidence>
<feature type="transmembrane region" description="Helical" evidence="1">
    <location>
        <begin position="136"/>
        <end position="158"/>
    </location>
</feature>
<organism evidence="3 4">
    <name type="scientific">Microbacterium album</name>
    <dbReference type="NCBI Taxonomy" id="2053191"/>
    <lineage>
        <taxon>Bacteria</taxon>
        <taxon>Bacillati</taxon>
        <taxon>Actinomycetota</taxon>
        <taxon>Actinomycetes</taxon>
        <taxon>Micrococcales</taxon>
        <taxon>Microbacteriaceae</taxon>
        <taxon>Microbacterium</taxon>
    </lineage>
</organism>
<comment type="caution">
    <text evidence="3">The sequence shown here is derived from an EMBL/GenBank/DDBJ whole genome shotgun (WGS) entry which is preliminary data.</text>
</comment>
<evidence type="ECO:0000259" key="2">
    <source>
        <dbReference type="Pfam" id="PF01970"/>
    </source>
</evidence>
<feature type="transmembrane region" description="Helical" evidence="1">
    <location>
        <begin position="257"/>
        <end position="278"/>
    </location>
</feature>
<name>A0A917IDB4_9MICO</name>
<evidence type="ECO:0000256" key="1">
    <source>
        <dbReference type="SAM" id="Phobius"/>
    </source>
</evidence>
<dbReference type="AlphaFoldDB" id="A0A917IDB4"/>
<gene>
    <name evidence="3" type="ORF">GCM10010921_06190</name>
</gene>
<feature type="transmembrane region" description="Helical" evidence="1">
    <location>
        <begin position="395"/>
        <end position="425"/>
    </location>
</feature>
<dbReference type="Proteomes" id="UP000657592">
    <property type="component" value="Unassembled WGS sequence"/>
</dbReference>
<dbReference type="EMBL" id="BMJY01000002">
    <property type="protein sequence ID" value="GGH36809.1"/>
    <property type="molecule type" value="Genomic_DNA"/>
</dbReference>
<dbReference type="PANTHER" id="PTHR35342:SF1">
    <property type="entry name" value="BLR4373 PROTEIN"/>
    <property type="match status" value="1"/>
</dbReference>
<proteinExistence type="predicted"/>
<reference evidence="3" key="2">
    <citation type="submission" date="2020-09" db="EMBL/GenBank/DDBJ databases">
        <authorList>
            <person name="Sun Q."/>
            <person name="Zhou Y."/>
        </authorList>
    </citation>
    <scope>NUCLEOTIDE SEQUENCE</scope>
    <source>
        <strain evidence="3">CGMCC 1.15794</strain>
    </source>
</reference>
<reference evidence="3" key="1">
    <citation type="journal article" date="2014" name="Int. J. Syst. Evol. Microbiol.">
        <title>Complete genome sequence of Corynebacterium casei LMG S-19264T (=DSM 44701T), isolated from a smear-ripened cheese.</title>
        <authorList>
            <consortium name="US DOE Joint Genome Institute (JGI-PGF)"/>
            <person name="Walter F."/>
            <person name="Albersmeier A."/>
            <person name="Kalinowski J."/>
            <person name="Ruckert C."/>
        </authorList>
    </citation>
    <scope>NUCLEOTIDE SEQUENCE</scope>
    <source>
        <strain evidence="3">CGMCC 1.15794</strain>
    </source>
</reference>
<keyword evidence="1" id="KW-1133">Transmembrane helix</keyword>
<feature type="transmembrane region" description="Helical" evidence="1">
    <location>
        <begin position="20"/>
        <end position="51"/>
    </location>
</feature>
<keyword evidence="1" id="KW-0812">Transmembrane</keyword>
<dbReference type="InterPro" id="IPR002823">
    <property type="entry name" value="DUF112_TM"/>
</dbReference>
<feature type="transmembrane region" description="Helical" evidence="1">
    <location>
        <begin position="467"/>
        <end position="484"/>
    </location>
</feature>
<accession>A0A917IDB4</accession>
<evidence type="ECO:0000313" key="4">
    <source>
        <dbReference type="Proteomes" id="UP000657592"/>
    </source>
</evidence>
<dbReference type="RefSeq" id="WP_188754792.1">
    <property type="nucleotide sequence ID" value="NZ_BMJY01000002.1"/>
</dbReference>
<dbReference type="PANTHER" id="PTHR35342">
    <property type="entry name" value="TRICARBOXYLIC TRANSPORT PROTEIN"/>
    <property type="match status" value="1"/>
</dbReference>
<feature type="transmembrane region" description="Helical" evidence="1">
    <location>
        <begin position="103"/>
        <end position="130"/>
    </location>
</feature>
<protein>
    <recommendedName>
        <fullName evidence="2">DUF112 domain-containing protein</fullName>
    </recommendedName>
</protein>
<keyword evidence="1" id="KW-0472">Membrane</keyword>
<feature type="transmembrane region" description="Helical" evidence="1">
    <location>
        <begin position="353"/>
        <end position="375"/>
    </location>
</feature>
<feature type="transmembrane region" description="Helical" evidence="1">
    <location>
        <begin position="195"/>
        <end position="222"/>
    </location>
</feature>
<sequence length="509" mass="52971">MFDSALQALQMILSPDHLLWLLVGVAIGLVLGLIPGLGGITGMAVLLPLIVGMNPASGIGMLIGLNAATTIGDTFPSVLMGVPGTAASQATVMDGYPMARKGLANVALGAAFTSNMIGGILGALALFLLIPLARPIIVGIGSPQLFMLAMLGLSMVVVISRGSMAPALLSACIGMMLATIGSANMTGEYRFVGEILYLFDGIDLAILAIGLFAIPSILSLLVQGKAVARAMPHSRGGVLRGAREALRHKRVIAGNSLLGTVLGIIPGIGGSVIDWLAYGATKRMVRKDRDQFGKGDIRGVIAPEAANNAKDGGVLVPTLLFSIPGSATSAILLGGLATMGVATGPSILRPENIYLIFVFIWALALANALGAIASAGLARPLSRLSLLKPYSYGPYLIVVMLIAAYQSGVHWGDIVLVVLIALLSWGMQAIKWPRPPLIIGFVLGKGAEDYLWISVNRYDLTWLTQPSTIIIGVLIVATLAAGLTDLPGRLARKAAARARRNPKEVHHDA</sequence>
<keyword evidence="4" id="KW-1185">Reference proteome</keyword>